<feature type="compositionally biased region" description="Basic and acidic residues" evidence="1">
    <location>
        <begin position="369"/>
        <end position="393"/>
    </location>
</feature>
<dbReference type="AlphaFoldDB" id="K0RDB7"/>
<comment type="caution">
    <text evidence="2">The sequence shown here is derived from an EMBL/GenBank/DDBJ whole genome shotgun (WGS) entry which is preliminary data.</text>
</comment>
<reference evidence="2 3" key="1">
    <citation type="journal article" date="2012" name="Genome Biol.">
        <title>Genome and low-iron response of an oceanic diatom adapted to chronic iron limitation.</title>
        <authorList>
            <person name="Lommer M."/>
            <person name="Specht M."/>
            <person name="Roy A.S."/>
            <person name="Kraemer L."/>
            <person name="Andreson R."/>
            <person name="Gutowska M.A."/>
            <person name="Wolf J."/>
            <person name="Bergner S.V."/>
            <person name="Schilhabel M.B."/>
            <person name="Klostermeier U.C."/>
            <person name="Beiko R.G."/>
            <person name="Rosenstiel P."/>
            <person name="Hippler M."/>
            <person name="Laroche J."/>
        </authorList>
    </citation>
    <scope>NUCLEOTIDE SEQUENCE [LARGE SCALE GENOMIC DNA]</scope>
    <source>
        <strain evidence="2 3">CCMP1005</strain>
    </source>
</reference>
<organism evidence="2 3">
    <name type="scientific">Thalassiosira oceanica</name>
    <name type="common">Marine diatom</name>
    <dbReference type="NCBI Taxonomy" id="159749"/>
    <lineage>
        <taxon>Eukaryota</taxon>
        <taxon>Sar</taxon>
        <taxon>Stramenopiles</taxon>
        <taxon>Ochrophyta</taxon>
        <taxon>Bacillariophyta</taxon>
        <taxon>Coscinodiscophyceae</taxon>
        <taxon>Thalassiosirophycidae</taxon>
        <taxon>Thalassiosirales</taxon>
        <taxon>Thalassiosiraceae</taxon>
        <taxon>Thalassiosira</taxon>
    </lineage>
</organism>
<sequence length="417" mass="45011">MVEGSLRDPEAAPRSLRPWKGCMLRQPRYAGGPLYFESLKYGPGSGYLAPLPLRLPLLGAGGETGWMAALSAGAGAGADPGVPSGGWGCGSGIEAIWIHPNRYVPLLPGRSKEKQPNPWKGRKLPARAGSCGYVPSSPVSPSAAKPDTADTNDASKAFCLETVATTGCGGFLVTYGDFPLDDYERQPPSAVTAWCKHVDGFKIMPKLRCTLRKGPERFDKLNVFKSLSTNTQKKPSPSPRDEKCSAESLSCVEMDRVEMDKSPVVVRGTNRALDRPDRLRTRELQQRSDHHPPGGLQRRLPLLADRVRVSRPAVRGRLLRARDGLSEQQHAEGPRPAHPAHQPAAAAPAGRGAALGVHELDRGAPGQDDQVRAGRELRAPSDREAVDRANGRTGREIIRSRFPLGRPVKEGGQPRVT</sequence>
<feature type="region of interest" description="Disordered" evidence="1">
    <location>
        <begin position="262"/>
        <end position="393"/>
    </location>
</feature>
<feature type="compositionally biased region" description="Low complexity" evidence="1">
    <location>
        <begin position="339"/>
        <end position="354"/>
    </location>
</feature>
<proteinExistence type="predicted"/>
<dbReference type="EMBL" id="AGNL01044086">
    <property type="protein sequence ID" value="EJK50249.1"/>
    <property type="molecule type" value="Genomic_DNA"/>
</dbReference>
<evidence type="ECO:0000313" key="2">
    <source>
        <dbReference type="EMBL" id="EJK50249.1"/>
    </source>
</evidence>
<keyword evidence="3" id="KW-1185">Reference proteome</keyword>
<evidence type="ECO:0000313" key="3">
    <source>
        <dbReference type="Proteomes" id="UP000266841"/>
    </source>
</evidence>
<feature type="compositionally biased region" description="Basic and acidic residues" evidence="1">
    <location>
        <begin position="320"/>
        <end position="335"/>
    </location>
</feature>
<feature type="compositionally biased region" description="Low complexity" evidence="1">
    <location>
        <begin position="293"/>
        <end position="303"/>
    </location>
</feature>
<protein>
    <submittedName>
        <fullName evidence="2">Uncharacterized protein</fullName>
    </submittedName>
</protein>
<dbReference type="Proteomes" id="UP000266841">
    <property type="component" value="Unassembled WGS sequence"/>
</dbReference>
<accession>K0RDB7</accession>
<gene>
    <name evidence="2" type="ORF">THAOC_30808</name>
</gene>
<evidence type="ECO:0000256" key="1">
    <source>
        <dbReference type="SAM" id="MobiDB-lite"/>
    </source>
</evidence>
<name>K0RDB7_THAOC</name>
<feature type="compositionally biased region" description="Basic and acidic residues" evidence="1">
    <location>
        <begin position="272"/>
        <end position="292"/>
    </location>
</feature>